<dbReference type="Proteomes" id="UP000826793">
    <property type="component" value="Unassembled WGS sequence"/>
</dbReference>
<evidence type="ECO:0000313" key="2">
    <source>
        <dbReference type="Proteomes" id="UP000826793"/>
    </source>
</evidence>
<proteinExistence type="predicted"/>
<sequence>MKTLDHFSYELGAADCFCEMVRAGVKQIALAHPCDTRAARDEYLPYFEDLCQKYGVKLYVEDEPLLTDLFPLSLNRGKYNALFYQEERVLQEYLGLKGEKAAALAQGTYSQVRRDIAWRFGKLLSYTDEGIRRLLEQNQEKE</sequence>
<evidence type="ECO:0000313" key="1">
    <source>
        <dbReference type="EMBL" id="HJB97359.1"/>
    </source>
</evidence>
<reference evidence="1" key="1">
    <citation type="journal article" date="2021" name="PeerJ">
        <title>Extensive microbial diversity within the chicken gut microbiome revealed by metagenomics and culture.</title>
        <authorList>
            <person name="Gilroy R."/>
            <person name="Ravi A."/>
            <person name="Getino M."/>
            <person name="Pursley I."/>
            <person name="Horton D.L."/>
            <person name="Alikhan N.F."/>
            <person name="Baker D."/>
            <person name="Gharbi K."/>
            <person name="Hall N."/>
            <person name="Watson M."/>
            <person name="Adriaenssens E.M."/>
            <person name="Foster-Nyarko E."/>
            <person name="Jarju S."/>
            <person name="Secka A."/>
            <person name="Antonio M."/>
            <person name="Oren A."/>
            <person name="Chaudhuri R.R."/>
            <person name="La Ragione R."/>
            <person name="Hildebrand F."/>
            <person name="Pallen M.J."/>
        </authorList>
    </citation>
    <scope>NUCLEOTIDE SEQUENCE</scope>
    <source>
        <strain evidence="1">CHK185-1770</strain>
    </source>
</reference>
<dbReference type="AlphaFoldDB" id="A0A9D2MUA8"/>
<protein>
    <submittedName>
        <fullName evidence="1">Uncharacterized protein</fullName>
    </submittedName>
</protein>
<reference evidence="1" key="2">
    <citation type="submission" date="2021-04" db="EMBL/GenBank/DDBJ databases">
        <authorList>
            <person name="Gilroy R."/>
        </authorList>
    </citation>
    <scope>NUCLEOTIDE SEQUENCE</scope>
    <source>
        <strain evidence="1">CHK185-1770</strain>
    </source>
</reference>
<gene>
    <name evidence="1" type="ORF">H9710_02135</name>
</gene>
<dbReference type="EMBL" id="DWXG01000016">
    <property type="protein sequence ID" value="HJB97359.1"/>
    <property type="molecule type" value="Genomic_DNA"/>
</dbReference>
<accession>A0A9D2MUA8</accession>
<organism evidence="1 2">
    <name type="scientific">Candidatus Acutalibacter pullicola</name>
    <dbReference type="NCBI Taxonomy" id="2838417"/>
    <lineage>
        <taxon>Bacteria</taxon>
        <taxon>Bacillati</taxon>
        <taxon>Bacillota</taxon>
        <taxon>Clostridia</taxon>
        <taxon>Eubacteriales</taxon>
        <taxon>Acutalibacteraceae</taxon>
        <taxon>Acutalibacter</taxon>
    </lineage>
</organism>
<name>A0A9D2MUA8_9FIRM</name>
<comment type="caution">
    <text evidence="1">The sequence shown here is derived from an EMBL/GenBank/DDBJ whole genome shotgun (WGS) entry which is preliminary data.</text>
</comment>